<reference evidence="2 3" key="1">
    <citation type="submission" date="2018-10" db="EMBL/GenBank/DDBJ databases">
        <title>Genomic Encyclopedia of Type Strains, Phase IV (KMG-IV): sequencing the most valuable type-strain genomes for metagenomic binning, comparative biology and taxonomic classification.</title>
        <authorList>
            <person name="Goeker M."/>
        </authorList>
    </citation>
    <scope>NUCLEOTIDE SEQUENCE [LARGE SCALE GENOMIC DNA]</scope>
    <source>
        <strain evidence="2 3">DSM 22008</strain>
    </source>
</reference>
<organism evidence="2 3">
    <name type="scientific">Litorimonas taeanensis</name>
    <dbReference type="NCBI Taxonomy" id="568099"/>
    <lineage>
        <taxon>Bacteria</taxon>
        <taxon>Pseudomonadati</taxon>
        <taxon>Pseudomonadota</taxon>
        <taxon>Alphaproteobacteria</taxon>
        <taxon>Maricaulales</taxon>
        <taxon>Robiginitomaculaceae</taxon>
    </lineage>
</organism>
<dbReference type="EMBL" id="RBII01000002">
    <property type="protein sequence ID" value="RKQ69561.1"/>
    <property type="molecule type" value="Genomic_DNA"/>
</dbReference>
<dbReference type="InterPro" id="IPR002634">
    <property type="entry name" value="BolA"/>
</dbReference>
<dbReference type="InterPro" id="IPR036065">
    <property type="entry name" value="BolA-like_sf"/>
</dbReference>
<dbReference type="PIRSF" id="PIRSF003113">
    <property type="entry name" value="BolA"/>
    <property type="match status" value="1"/>
</dbReference>
<dbReference type="Pfam" id="PF01722">
    <property type="entry name" value="BolA"/>
    <property type="match status" value="1"/>
</dbReference>
<dbReference type="AlphaFoldDB" id="A0A420WF08"/>
<dbReference type="Proteomes" id="UP000282211">
    <property type="component" value="Unassembled WGS sequence"/>
</dbReference>
<evidence type="ECO:0000313" key="3">
    <source>
        <dbReference type="Proteomes" id="UP000282211"/>
    </source>
</evidence>
<dbReference type="PANTHER" id="PTHR46230:SF7">
    <property type="entry name" value="BOLA-LIKE PROTEIN 1"/>
    <property type="match status" value="1"/>
</dbReference>
<dbReference type="Gene3D" id="3.30.300.90">
    <property type="entry name" value="BolA-like"/>
    <property type="match status" value="1"/>
</dbReference>
<gene>
    <name evidence="2" type="ORF">DES40_2362</name>
</gene>
<evidence type="ECO:0000313" key="2">
    <source>
        <dbReference type="EMBL" id="RKQ69561.1"/>
    </source>
</evidence>
<proteinExistence type="inferred from homology"/>
<dbReference type="OrthoDB" id="9811118at2"/>
<evidence type="ECO:0000256" key="1">
    <source>
        <dbReference type="RuleBase" id="RU003860"/>
    </source>
</evidence>
<dbReference type="GO" id="GO:0016226">
    <property type="term" value="P:iron-sulfur cluster assembly"/>
    <property type="evidence" value="ECO:0007669"/>
    <property type="project" value="TreeGrafter"/>
</dbReference>
<dbReference type="SUPFAM" id="SSF82657">
    <property type="entry name" value="BolA-like"/>
    <property type="match status" value="1"/>
</dbReference>
<dbReference type="RefSeq" id="WP_121102389.1">
    <property type="nucleotide sequence ID" value="NZ_RBII01000002.1"/>
</dbReference>
<dbReference type="FunCoup" id="A0A420WF08">
    <property type="interactions" value="368"/>
</dbReference>
<comment type="similarity">
    <text evidence="1">Belongs to the BolA/IbaG family.</text>
</comment>
<accession>A0A420WF08</accession>
<keyword evidence="3" id="KW-1185">Reference proteome</keyword>
<name>A0A420WF08_9PROT</name>
<protein>
    <submittedName>
        <fullName evidence="2">BolA protein</fullName>
    </submittedName>
</protein>
<comment type="caution">
    <text evidence="2">The sequence shown here is derived from an EMBL/GenBank/DDBJ whole genome shotgun (WGS) entry which is preliminary data.</text>
</comment>
<sequence>MGIIAAAIKEKLEQSFNPSQLVVVDESHQHAGHAGAAAHQAAGGSAESHFTVKITSEKFQGMNRLARHRAVIEALGETVDKIHAISFDIEAE</sequence>
<dbReference type="InParanoid" id="A0A420WF08"/>
<dbReference type="PANTHER" id="PTHR46230">
    <property type="match status" value="1"/>
</dbReference>